<accession>A0A0R3R9Y4</accession>
<feature type="chain" id="PRO_5012678259" evidence="2">
    <location>
        <begin position="16"/>
        <end position="212"/>
    </location>
</feature>
<feature type="compositionally biased region" description="Low complexity" evidence="1">
    <location>
        <begin position="40"/>
        <end position="57"/>
    </location>
</feature>
<feature type="signal peptide" evidence="2">
    <location>
        <begin position="1"/>
        <end position="15"/>
    </location>
</feature>
<dbReference type="WBParaSite" id="BTMF_0001684701-mRNA-1">
    <property type="protein sequence ID" value="BTMF_0001684701-mRNA-1"/>
    <property type="gene ID" value="BTMF_0001684701"/>
</dbReference>
<feature type="compositionally biased region" description="Acidic residues" evidence="1">
    <location>
        <begin position="58"/>
        <end position="69"/>
    </location>
</feature>
<name>A0A0R3R9Y4_9BILA</name>
<evidence type="ECO:0000256" key="2">
    <source>
        <dbReference type="SAM" id="SignalP"/>
    </source>
</evidence>
<dbReference type="AlphaFoldDB" id="A0A0R3R9Y4"/>
<sequence>LKVLFGLFCPLTIFLLEFKSREELLLQPQTAAEHENDLNDSSSSSSSSGTDSSSDSDFSSDDEFQDNEQDGERRRNSAESTQSMNLAGLFQGRRKRTRPHLKDGSSMSNGGNITSPHEIIEISNVNSILAQQQAGITPRKTPPKQISTSKKERITHRETCSSLTNCVCGIMKGKNLQRKFDSSDHGNKSAPPSLSKMVTIAGQTVPHMNCNC</sequence>
<evidence type="ECO:0000313" key="3">
    <source>
        <dbReference type="WBParaSite" id="BTMF_0001684701-mRNA-1"/>
    </source>
</evidence>
<feature type="region of interest" description="Disordered" evidence="1">
    <location>
        <begin position="29"/>
        <end position="112"/>
    </location>
</feature>
<evidence type="ECO:0000256" key="1">
    <source>
        <dbReference type="SAM" id="MobiDB-lite"/>
    </source>
</evidence>
<organism evidence="3">
    <name type="scientific">Brugia timori</name>
    <dbReference type="NCBI Taxonomy" id="42155"/>
    <lineage>
        <taxon>Eukaryota</taxon>
        <taxon>Metazoa</taxon>
        <taxon>Ecdysozoa</taxon>
        <taxon>Nematoda</taxon>
        <taxon>Chromadorea</taxon>
        <taxon>Rhabditida</taxon>
        <taxon>Spirurina</taxon>
        <taxon>Spiruromorpha</taxon>
        <taxon>Filarioidea</taxon>
        <taxon>Onchocercidae</taxon>
        <taxon>Brugia</taxon>
    </lineage>
</organism>
<keyword evidence="2" id="KW-0732">Signal</keyword>
<protein>
    <submittedName>
        <fullName evidence="3">CHM2A protein</fullName>
    </submittedName>
</protein>
<reference evidence="3" key="1">
    <citation type="submission" date="2017-02" db="UniProtKB">
        <authorList>
            <consortium name="WormBaseParasite"/>
        </authorList>
    </citation>
    <scope>IDENTIFICATION</scope>
</reference>
<proteinExistence type="predicted"/>
<feature type="region of interest" description="Disordered" evidence="1">
    <location>
        <begin position="133"/>
        <end position="153"/>
    </location>
</feature>
<dbReference type="STRING" id="42155.A0A0R3R9Y4"/>